<dbReference type="RefSeq" id="WP_069419907.1">
    <property type="nucleotide sequence ID" value="NZ_JACKTC010000025.1"/>
</dbReference>
<dbReference type="AlphaFoldDB" id="A0A1E3SD65"/>
<sequence>MAYIRTVKTASGAVAVQIVWSSRRGSRQIEHIGSAHDEGELAALQAAAAERLAAGQAVLDLGLTAPPGLEPLPITSSQMRHLWEALCAAYRILGFESAAKRDNVFRDLVLARIIEPTSKIDAERVLTEVGVSAASYATVKRRLRGYAQPAWRQQLAAACATHAGLGPASLVLFDVSTLYFETDAGDGFREPGFSKERRLEPQITLGLLTDATGFPLTVAAFEGNRAETATMLPVINAFKTAHQLNNVTVVADAGMISEANQVALQAARLSFILGTRIPYLPDVVRRWRDAHPEEAIPDGLILTQPWPSTASEKARGIPDRVIHYQFRHDRARRTLRGIDEQVAKAERAVAGKAPVKRNRYIHLAGATKTVNRELETKTRALAGWKGYTTNLTTEPATFVIDAYHQLWHIEKAFRMSKHDLQARPIYHHLRESIEAHLSIVVTALAVSHYIEHQTGWSIKKFVRTARRYRTIKIQAGNQTLTAADPLPDDLRQALLTIHADSAH</sequence>
<evidence type="ECO:0000313" key="2">
    <source>
        <dbReference type="EMBL" id="ORB09021.1"/>
    </source>
</evidence>
<proteinExistence type="predicted"/>
<dbReference type="EMBL" id="MVHT01000012">
    <property type="protein sequence ID" value="ORB09021.1"/>
    <property type="molecule type" value="Genomic_DNA"/>
</dbReference>
<name>A0A1E3SD65_MYCIE</name>
<evidence type="ECO:0000313" key="3">
    <source>
        <dbReference type="Proteomes" id="UP000192739"/>
    </source>
</evidence>
<dbReference type="PANTHER" id="PTHR34614">
    <property type="match status" value="1"/>
</dbReference>
<dbReference type="InterPro" id="IPR012337">
    <property type="entry name" value="RNaseH-like_sf"/>
</dbReference>
<dbReference type="GO" id="GO:0003677">
    <property type="term" value="F:DNA binding"/>
    <property type="evidence" value="ECO:0007669"/>
    <property type="project" value="InterPro"/>
</dbReference>
<comment type="caution">
    <text evidence="2">The sequence shown here is derived from an EMBL/GenBank/DDBJ whole genome shotgun (WGS) entry which is preliminary data.</text>
</comment>
<dbReference type="Proteomes" id="UP000192739">
    <property type="component" value="Unassembled WGS sequence"/>
</dbReference>
<dbReference type="STRING" id="28445.BHQ20_14830"/>
<evidence type="ECO:0000259" key="1">
    <source>
        <dbReference type="Pfam" id="PF01609"/>
    </source>
</evidence>
<dbReference type="NCBIfam" id="NF033559">
    <property type="entry name" value="transpos_IS1634"/>
    <property type="match status" value="1"/>
</dbReference>
<keyword evidence="3" id="KW-1185">Reference proteome</keyword>
<dbReference type="GO" id="GO:0006313">
    <property type="term" value="P:DNA transposition"/>
    <property type="evidence" value="ECO:0007669"/>
    <property type="project" value="InterPro"/>
</dbReference>
<dbReference type="InterPro" id="IPR047654">
    <property type="entry name" value="IS1634_transpos"/>
</dbReference>
<gene>
    <name evidence="2" type="ORF">BST27_07010</name>
</gene>
<reference evidence="2 3" key="1">
    <citation type="submission" date="2017-02" db="EMBL/GenBank/DDBJ databases">
        <title>The new phylogeny of genus Mycobacterium.</title>
        <authorList>
            <person name="Tortoli E."/>
            <person name="Trovato A."/>
            <person name="Cirillo D.M."/>
        </authorList>
    </citation>
    <scope>NUCLEOTIDE SEQUENCE [LARGE SCALE GENOMIC DNA]</scope>
    <source>
        <strain evidence="2 3">DSM 44049</strain>
    </source>
</reference>
<dbReference type="SUPFAM" id="SSF53098">
    <property type="entry name" value="Ribonuclease H-like"/>
    <property type="match status" value="1"/>
</dbReference>
<dbReference type="InterPro" id="IPR002559">
    <property type="entry name" value="Transposase_11"/>
</dbReference>
<dbReference type="Pfam" id="PF01609">
    <property type="entry name" value="DDE_Tnp_1"/>
    <property type="match status" value="1"/>
</dbReference>
<accession>A0A1E3SD65</accession>
<dbReference type="PANTHER" id="PTHR34614:SF2">
    <property type="entry name" value="TRANSPOSASE IS4-LIKE DOMAIN-CONTAINING PROTEIN"/>
    <property type="match status" value="1"/>
</dbReference>
<organism evidence="2 3">
    <name type="scientific">Mycobacterium intermedium</name>
    <dbReference type="NCBI Taxonomy" id="28445"/>
    <lineage>
        <taxon>Bacteria</taxon>
        <taxon>Bacillati</taxon>
        <taxon>Actinomycetota</taxon>
        <taxon>Actinomycetes</taxon>
        <taxon>Mycobacteriales</taxon>
        <taxon>Mycobacteriaceae</taxon>
        <taxon>Mycobacterium</taxon>
        <taxon>Mycobacterium simiae complex</taxon>
    </lineage>
</organism>
<feature type="domain" description="Transposase IS4-like" evidence="1">
    <location>
        <begin position="168"/>
        <end position="444"/>
    </location>
</feature>
<protein>
    <submittedName>
        <fullName evidence="2">IS1634 family transposase</fullName>
    </submittedName>
</protein>
<dbReference type="GO" id="GO:0004803">
    <property type="term" value="F:transposase activity"/>
    <property type="evidence" value="ECO:0007669"/>
    <property type="project" value="InterPro"/>
</dbReference>